<feature type="region of interest" description="Disordered" evidence="1">
    <location>
        <begin position="262"/>
        <end position="316"/>
    </location>
</feature>
<feature type="compositionally biased region" description="Basic and acidic residues" evidence="1">
    <location>
        <begin position="338"/>
        <end position="347"/>
    </location>
</feature>
<dbReference type="EMBL" id="OZ034827">
    <property type="protein sequence ID" value="CAL1682951.1"/>
    <property type="molecule type" value="Genomic_DNA"/>
</dbReference>
<dbReference type="AlphaFoldDB" id="A0AAV2NT90"/>
<evidence type="ECO:0000256" key="2">
    <source>
        <dbReference type="SAM" id="SignalP"/>
    </source>
</evidence>
<keyword evidence="2" id="KW-0732">Signal</keyword>
<organism evidence="3 4">
    <name type="scientific">Lasius platythorax</name>
    <dbReference type="NCBI Taxonomy" id="488582"/>
    <lineage>
        <taxon>Eukaryota</taxon>
        <taxon>Metazoa</taxon>
        <taxon>Ecdysozoa</taxon>
        <taxon>Arthropoda</taxon>
        <taxon>Hexapoda</taxon>
        <taxon>Insecta</taxon>
        <taxon>Pterygota</taxon>
        <taxon>Neoptera</taxon>
        <taxon>Endopterygota</taxon>
        <taxon>Hymenoptera</taxon>
        <taxon>Apocrita</taxon>
        <taxon>Aculeata</taxon>
        <taxon>Formicoidea</taxon>
        <taxon>Formicidae</taxon>
        <taxon>Formicinae</taxon>
        <taxon>Lasius</taxon>
        <taxon>Lasius</taxon>
    </lineage>
</organism>
<feature type="region of interest" description="Disordered" evidence="1">
    <location>
        <begin position="338"/>
        <end position="383"/>
    </location>
</feature>
<feature type="signal peptide" evidence="2">
    <location>
        <begin position="1"/>
        <end position="19"/>
    </location>
</feature>
<feature type="region of interest" description="Disordered" evidence="1">
    <location>
        <begin position="413"/>
        <end position="443"/>
    </location>
</feature>
<name>A0AAV2NT90_9HYME</name>
<evidence type="ECO:0000313" key="4">
    <source>
        <dbReference type="Proteomes" id="UP001497644"/>
    </source>
</evidence>
<reference evidence="3" key="1">
    <citation type="submission" date="2024-04" db="EMBL/GenBank/DDBJ databases">
        <authorList>
            <consortium name="Molecular Ecology Group"/>
        </authorList>
    </citation>
    <scope>NUCLEOTIDE SEQUENCE</scope>
</reference>
<sequence>MKLREFLIVTWCSIIVARSETVTKNDRETLLRKAAEQLERLAPYRRGADNREEVDLSNLSEIWRSPEDQNRLDETKSDADQRGSPWEVISDILSTESDATKKTDDEKLVTIDVIADPRYAAMMQERIKRGFDAGSASLLTGIAGGLLSGIASASSSSAGKALASSSQSASHAPVYGAPAVEHTYSYVEKPFGPWDFKKAIFGTLFQALKAIGGGVLALKGQLVKGGGYLLAGKGKVVSKAGDVITSYGKSLAASALTEPKPYPPDTYYGHPPVQNIGHDPSYPGSPPSSDDYSEAPNDYSPHETYDVPSDGNSQGGLLIVTPTKYDLDDQRTNVVAQEKPDLSKLEESFGGPAKGSTVTNLLSSVPKGSVGSKDQTVNQDNSNVNSYPPAQHPAPIYGTPNHYSANHDNAVQSYGNTAQNYPSGQEDAYQQPQLPSHHHFPYLGDPNLSIQPSIVYPPLEQIQYPANSAASFDLSELPHDDDGGTSVYTSLSIDTEPQIAPLKGSLLPGAFDLPKLQPHVDFRGQPQFANHLHGSLGGPLRVPLLNPMPSAYHWQDQGSLVPTLKTLNHFHKRNVLQRRALAKRLALYTSQKMRFY</sequence>
<proteinExistence type="predicted"/>
<accession>A0AAV2NT90</accession>
<protein>
    <submittedName>
        <fullName evidence="3">Uncharacterized protein</fullName>
    </submittedName>
</protein>
<gene>
    <name evidence="3" type="ORF">LPLAT_LOCUS8784</name>
</gene>
<feature type="chain" id="PRO_5043785759" evidence="2">
    <location>
        <begin position="20"/>
        <end position="596"/>
    </location>
</feature>
<feature type="compositionally biased region" description="Polar residues" evidence="1">
    <location>
        <begin position="372"/>
        <end position="383"/>
    </location>
</feature>
<feature type="compositionally biased region" description="Polar residues" evidence="1">
    <location>
        <begin position="413"/>
        <end position="434"/>
    </location>
</feature>
<keyword evidence="4" id="KW-1185">Reference proteome</keyword>
<evidence type="ECO:0000313" key="3">
    <source>
        <dbReference type="EMBL" id="CAL1682951.1"/>
    </source>
</evidence>
<evidence type="ECO:0000256" key="1">
    <source>
        <dbReference type="SAM" id="MobiDB-lite"/>
    </source>
</evidence>
<dbReference type="Proteomes" id="UP001497644">
    <property type="component" value="Chromosome 4"/>
</dbReference>
<feature type="compositionally biased region" description="Low complexity" evidence="1">
    <location>
        <begin position="279"/>
        <end position="290"/>
    </location>
</feature>